<sequence>MFYSLTRIFSLIICVTLLSYSTNLTFHIPHLFFSLTMRLWSILCLGSALALSIPNHQLRLPFAPSPDSLENGVRSTLSINWSIQNGSLYANENQVYPPSVTMQLRAPLYEADTLTDKSVELSYTLDTRPLSTDQVGAVAGMVRVRVELLDLHGNLISPNAVAIDMLTYQDGDHHITRIRVEPARGGYQGDRFSQKSRPWVVKYWTTQFGSLFEKVNTDKIETETEAETEMRASLPDALAPISVSKFSISSFWAVPEHAKAHGRHPHHRPGHSFRRIVRPIILPAIMGAVAGLAACLVGFFLGHLAMSFAVRVGWKPRAQPVMEQGSVSEKSLMVPNIYVTDVTESV</sequence>
<name>A0A9W4JK22_9EURO</name>
<protein>
    <submittedName>
        <fullName evidence="2">Uncharacterized protein</fullName>
    </submittedName>
</protein>
<dbReference type="EMBL" id="CAJVPA010000201">
    <property type="protein sequence ID" value="CAG8397189.1"/>
    <property type="molecule type" value="Genomic_DNA"/>
</dbReference>
<evidence type="ECO:0000256" key="1">
    <source>
        <dbReference type="SAM" id="Phobius"/>
    </source>
</evidence>
<comment type="caution">
    <text evidence="2">The sequence shown here is derived from an EMBL/GenBank/DDBJ whole genome shotgun (WGS) entry which is preliminary data.</text>
</comment>
<proteinExistence type="predicted"/>
<organism evidence="2 3">
    <name type="scientific">Penicillium salamii</name>
    <dbReference type="NCBI Taxonomy" id="1612424"/>
    <lineage>
        <taxon>Eukaryota</taxon>
        <taxon>Fungi</taxon>
        <taxon>Dikarya</taxon>
        <taxon>Ascomycota</taxon>
        <taxon>Pezizomycotina</taxon>
        <taxon>Eurotiomycetes</taxon>
        <taxon>Eurotiomycetidae</taxon>
        <taxon>Eurotiales</taxon>
        <taxon>Aspergillaceae</taxon>
        <taxon>Penicillium</taxon>
    </lineage>
</organism>
<dbReference type="Proteomes" id="UP001152646">
    <property type="component" value="Unassembled WGS sequence"/>
</dbReference>
<evidence type="ECO:0000313" key="2">
    <source>
        <dbReference type="EMBL" id="CAG8397189.1"/>
    </source>
</evidence>
<keyword evidence="1" id="KW-0812">Transmembrane</keyword>
<keyword evidence="1" id="KW-0472">Membrane</keyword>
<dbReference type="OrthoDB" id="4367799at2759"/>
<gene>
    <name evidence="2" type="ORF">PSALAMII_LOCUS7710</name>
</gene>
<dbReference type="AlphaFoldDB" id="A0A9W4JK22"/>
<reference evidence="2" key="1">
    <citation type="submission" date="2021-07" db="EMBL/GenBank/DDBJ databases">
        <authorList>
            <person name="Branca A.L. A."/>
        </authorList>
    </citation>
    <scope>NUCLEOTIDE SEQUENCE</scope>
</reference>
<dbReference type="PANTHER" id="PTHR40622:SF1">
    <property type="match status" value="1"/>
</dbReference>
<dbReference type="PANTHER" id="PTHR40622">
    <property type="match status" value="1"/>
</dbReference>
<accession>A0A9W4JK22</accession>
<feature type="transmembrane region" description="Helical" evidence="1">
    <location>
        <begin position="280"/>
        <end position="306"/>
    </location>
</feature>
<keyword evidence="1" id="KW-1133">Transmembrane helix</keyword>
<evidence type="ECO:0000313" key="3">
    <source>
        <dbReference type="Proteomes" id="UP001152646"/>
    </source>
</evidence>